<accession>A0A843XX66</accession>
<name>A0A843XX66_COLES</name>
<gene>
    <name evidence="1" type="ORF">Taro_056689</name>
</gene>
<comment type="caution">
    <text evidence="1">The sequence shown here is derived from an EMBL/GenBank/DDBJ whole genome shotgun (WGS) entry which is preliminary data.</text>
</comment>
<evidence type="ECO:0000313" key="1">
    <source>
        <dbReference type="EMBL" id="MQM23622.1"/>
    </source>
</evidence>
<keyword evidence="2" id="KW-1185">Reference proteome</keyword>
<organism evidence="1 2">
    <name type="scientific">Colocasia esculenta</name>
    <name type="common">Wild taro</name>
    <name type="synonym">Arum esculentum</name>
    <dbReference type="NCBI Taxonomy" id="4460"/>
    <lineage>
        <taxon>Eukaryota</taxon>
        <taxon>Viridiplantae</taxon>
        <taxon>Streptophyta</taxon>
        <taxon>Embryophyta</taxon>
        <taxon>Tracheophyta</taxon>
        <taxon>Spermatophyta</taxon>
        <taxon>Magnoliopsida</taxon>
        <taxon>Liliopsida</taxon>
        <taxon>Araceae</taxon>
        <taxon>Aroideae</taxon>
        <taxon>Colocasieae</taxon>
        <taxon>Colocasia</taxon>
    </lineage>
</organism>
<feature type="non-terminal residue" evidence="1">
    <location>
        <position position="1"/>
    </location>
</feature>
<sequence>LRIPFLAASGGGLVAVAVTTFSSHSFQVFLVARACTVVIARLCLVSVGVVGLALGKPVLLVVPASVFSRFRGPVLGCQPVMAPACVASRPCGVSGVWGGVLSTVSALCPTPLVSAGVVCVARPRLVVVALRWTGNPYWALFARLTPLLPSARGSSSRELGVGRVAWRRLWRRLVVSSTESERCVWFPCKVRVRVAASCSCCCAACVASVVARRVRAVAARLALDSLSCGLWSRSKCPGLVGCPLCCWGVCCRCCVFGLVYLCAVVRCARDAELSRCLACCVAPLVERCNTCMWLLSAWCWLVVSSGEAEDCSALVSAVAVLPQSLRCAVVLLAAVSSLMVRVVWSFGLCILVKVLPRIALCRFWWRFFPGVLCVRRLLALLVEILPKAASCCFGCHCSLSLYRDELSLLPVGLSVLQSAWAFSVKVLCAWPCVWLLCWPACLVV</sequence>
<dbReference type="Proteomes" id="UP000652761">
    <property type="component" value="Unassembled WGS sequence"/>
</dbReference>
<protein>
    <submittedName>
        <fullName evidence="1">Uncharacterized protein</fullName>
    </submittedName>
</protein>
<reference evidence="1" key="1">
    <citation type="submission" date="2017-07" db="EMBL/GenBank/DDBJ databases">
        <title>Taro Niue Genome Assembly and Annotation.</title>
        <authorList>
            <person name="Atibalentja N."/>
            <person name="Keating K."/>
            <person name="Fields C.J."/>
        </authorList>
    </citation>
    <scope>NUCLEOTIDE SEQUENCE</scope>
    <source>
        <strain evidence="1">Niue_2</strain>
        <tissue evidence="1">Leaf</tissue>
    </source>
</reference>
<dbReference type="EMBL" id="NMUH01017111">
    <property type="protein sequence ID" value="MQM23622.1"/>
    <property type="molecule type" value="Genomic_DNA"/>
</dbReference>
<dbReference type="AlphaFoldDB" id="A0A843XX66"/>
<evidence type="ECO:0000313" key="2">
    <source>
        <dbReference type="Proteomes" id="UP000652761"/>
    </source>
</evidence>
<proteinExistence type="predicted"/>
<feature type="non-terminal residue" evidence="1">
    <location>
        <position position="444"/>
    </location>
</feature>